<organism evidence="1 2">
    <name type="scientific">Pontibacter aydingkolensis</name>
    <dbReference type="NCBI Taxonomy" id="1911536"/>
    <lineage>
        <taxon>Bacteria</taxon>
        <taxon>Pseudomonadati</taxon>
        <taxon>Bacteroidota</taxon>
        <taxon>Cytophagia</taxon>
        <taxon>Cytophagales</taxon>
        <taxon>Hymenobacteraceae</taxon>
        <taxon>Pontibacter</taxon>
    </lineage>
</organism>
<keyword evidence="2" id="KW-1185">Reference proteome</keyword>
<reference evidence="1 2" key="1">
    <citation type="journal article" date="2016" name="Int. J. Syst. Evol. Microbiol.">
        <title>Pontibacter aydingkolensis sp. nov., isolated from soil of a salt lake.</title>
        <authorList>
            <person name="Osman G."/>
            <person name="Zhang T."/>
            <person name="Lou K."/>
            <person name="Gao Y."/>
            <person name="Chang W."/>
            <person name="Lin Q."/>
            <person name="Yang H.M."/>
            <person name="Huo X.D."/>
            <person name="Wang N."/>
        </authorList>
    </citation>
    <scope>NUCLEOTIDE SEQUENCE [LARGE SCALE GENOMIC DNA]</scope>
    <source>
        <strain evidence="1 2">KACC 19255</strain>
    </source>
</reference>
<evidence type="ECO:0000313" key="1">
    <source>
        <dbReference type="EMBL" id="MBW7466857.1"/>
    </source>
</evidence>
<proteinExistence type="predicted"/>
<sequence>MAGRKGVLTIYESNRVPENKESMASFIKTFAEGTWKNFIDTNKSTVPSKATDAVGILVGAKTTAYYGAISPVQALNPLQLFKGKTPFPAEFTASGAIRVFEYTNLQRAILLAKASLAKVVLVTVAYEGGVLVGSIINQALPESTKDAIGGTIYEIVENEGWKMLFTNPFGLKK</sequence>
<dbReference type="Proteomes" id="UP000813018">
    <property type="component" value="Unassembled WGS sequence"/>
</dbReference>
<comment type="caution">
    <text evidence="1">The sequence shown here is derived from an EMBL/GenBank/DDBJ whole genome shotgun (WGS) entry which is preliminary data.</text>
</comment>
<gene>
    <name evidence="1" type="ORF">K0O23_07240</name>
</gene>
<accession>A0ABS7CTP0</accession>
<name>A0ABS7CTP0_9BACT</name>
<protein>
    <submittedName>
        <fullName evidence="1">Uncharacterized protein</fullName>
    </submittedName>
</protein>
<dbReference type="EMBL" id="JAHYXK010000004">
    <property type="protein sequence ID" value="MBW7466857.1"/>
    <property type="molecule type" value="Genomic_DNA"/>
</dbReference>
<evidence type="ECO:0000313" key="2">
    <source>
        <dbReference type="Proteomes" id="UP000813018"/>
    </source>
</evidence>
<dbReference type="RefSeq" id="WP_219876733.1">
    <property type="nucleotide sequence ID" value="NZ_JAHYXK010000004.1"/>
</dbReference>